<organism evidence="8 9">
    <name type="scientific">Streptomyces griseoloalbus</name>
    <dbReference type="NCBI Taxonomy" id="67303"/>
    <lineage>
        <taxon>Bacteria</taxon>
        <taxon>Bacillati</taxon>
        <taxon>Actinomycetota</taxon>
        <taxon>Actinomycetes</taxon>
        <taxon>Kitasatosporales</taxon>
        <taxon>Streptomycetaceae</taxon>
        <taxon>Streptomyces</taxon>
    </lineage>
</organism>
<dbReference type="InterPro" id="IPR000653">
    <property type="entry name" value="DegT/StrS_aminotransferase"/>
</dbReference>
<dbReference type="GO" id="GO:0008483">
    <property type="term" value="F:transaminase activity"/>
    <property type="evidence" value="ECO:0007669"/>
    <property type="project" value="UniProtKB-KW"/>
</dbReference>
<dbReference type="Gene3D" id="3.90.1150.10">
    <property type="entry name" value="Aspartate Aminotransferase, domain 1"/>
    <property type="match status" value="1"/>
</dbReference>
<evidence type="ECO:0000256" key="1">
    <source>
        <dbReference type="ARBA" id="ARBA00001933"/>
    </source>
</evidence>
<keyword evidence="4 6" id="KW-0663">Pyridoxal phosphate</keyword>
<evidence type="ECO:0000256" key="2">
    <source>
        <dbReference type="ARBA" id="ARBA00022576"/>
    </source>
</evidence>
<comment type="caution">
    <text evidence="8">The sequence shown here is derived from an EMBL/GenBank/DDBJ whole genome shotgun (WGS) entry which is preliminary data.</text>
</comment>
<dbReference type="Gene3D" id="3.40.50.1820">
    <property type="entry name" value="alpha/beta hydrolase"/>
    <property type="match status" value="1"/>
</dbReference>
<proteinExistence type="inferred from homology"/>
<evidence type="ECO:0000256" key="5">
    <source>
        <dbReference type="ARBA" id="ARBA00038398"/>
    </source>
</evidence>
<comment type="similarity">
    <text evidence="5">Belongs to the DegT/DnrJ/EryC1 family. L-glutamine:2-deoxy-scyllo-inosose/scyllo-inosose aminotransferase subfamily.</text>
</comment>
<accession>A0A7W8BPC0</accession>
<dbReference type="Gene3D" id="3.40.640.10">
    <property type="entry name" value="Type I PLP-dependent aspartate aminotransferase-like (Major domain)"/>
    <property type="match status" value="1"/>
</dbReference>
<sequence>MQIRHLSRLLEARPTPSPPAPDADAEPAARARRIRSTVERLARVERVPVRTVTTGVDVRDGLHREQWILDSPLRGEFRATLLSPASARGPGILVLGGKNARREQLTGEVVPDHPDRNMAEHLARAGFTTLTFEYALTGGFDPQRLTGRDEGALLAHAFALTGRSLLGALVGDALGVLDVLRAHERVDAGRVGLFGHSLGAAVALHTALLTEDEPPLCAAGHLGSYASLYARHLTGFEGAVLPGILEYTDLPALYGALAPTPLQLQFGTSDPYLDTDDARAAGRVVGAAYSAAHAPPPEVLELPMGHGTHVDHAVAFFTRAFAQRPSTPVAVAAQRIRFDVVERRAVTDRVDAALESGVLTQGPLVARFEELTREWTGRPGAAVASGSAALEIALRVIGVQGRTVLVPANTFFATAAAAVRAGASRVDFVDLELDGLGMDPEALSAALDRHPDTAAVVPVHIGGIVAPALDHILDQCRERGIPVLEDAAHAFGSTLGDRPAGALGRFGAFSFFPTKVATSAEGGLLSCADTGDLDHIRRWRDHGKSAAGSTLHDRPGSNWRMSELHAAVGTVDLERFARTVGARRDLAAHYDDLLAGVPRVRAHPVPGSVRSNYYKYLVYLDESADRSLLKKRLRERHGIHLAGEVYDNLLCDHPFFADRTESQDHPRARWFARHHIALPLYPSLTHAEQVRVVSALRGELS</sequence>
<reference evidence="8 9" key="1">
    <citation type="submission" date="2020-08" db="EMBL/GenBank/DDBJ databases">
        <title>Genomic Encyclopedia of Type Strains, Phase III (KMG-III): the genomes of soil and plant-associated and newly described type strains.</title>
        <authorList>
            <person name="Whitman W."/>
        </authorList>
    </citation>
    <scope>NUCLEOTIDE SEQUENCE [LARGE SCALE GENOMIC DNA]</scope>
    <source>
        <strain evidence="8 9">CECT 3226</strain>
    </source>
</reference>
<evidence type="ECO:0000256" key="3">
    <source>
        <dbReference type="ARBA" id="ARBA00022679"/>
    </source>
</evidence>
<feature type="region of interest" description="Disordered" evidence="7">
    <location>
        <begin position="1"/>
        <end position="29"/>
    </location>
</feature>
<dbReference type="SUPFAM" id="SSF53383">
    <property type="entry name" value="PLP-dependent transferases"/>
    <property type="match status" value="1"/>
</dbReference>
<protein>
    <submittedName>
        <fullName evidence="8">dTDP-4-amino-4,6-dideoxygalactose transaminase</fullName>
    </submittedName>
</protein>
<dbReference type="PANTHER" id="PTHR30244:SF34">
    <property type="entry name" value="DTDP-4-AMINO-4,6-DIDEOXYGALACTOSE TRANSAMINASE"/>
    <property type="match status" value="1"/>
</dbReference>
<keyword evidence="9" id="KW-1185">Reference proteome</keyword>
<dbReference type="InterPro" id="IPR015422">
    <property type="entry name" value="PyrdxlP-dep_Trfase_small"/>
</dbReference>
<dbReference type="InterPro" id="IPR029058">
    <property type="entry name" value="AB_hydrolase_fold"/>
</dbReference>
<evidence type="ECO:0000256" key="6">
    <source>
        <dbReference type="RuleBase" id="RU004508"/>
    </source>
</evidence>
<keyword evidence="2" id="KW-0032">Aminotransferase</keyword>
<dbReference type="GO" id="GO:0030170">
    <property type="term" value="F:pyridoxal phosphate binding"/>
    <property type="evidence" value="ECO:0007669"/>
    <property type="project" value="TreeGrafter"/>
</dbReference>
<dbReference type="InterPro" id="IPR015424">
    <property type="entry name" value="PyrdxlP-dep_Trfase"/>
</dbReference>
<comment type="cofactor">
    <cofactor evidence="1">
        <name>pyridoxal 5'-phosphate</name>
        <dbReference type="ChEBI" id="CHEBI:597326"/>
    </cofactor>
</comment>
<dbReference type="PANTHER" id="PTHR30244">
    <property type="entry name" value="TRANSAMINASE"/>
    <property type="match status" value="1"/>
</dbReference>
<dbReference type="Proteomes" id="UP000568022">
    <property type="component" value="Unassembled WGS sequence"/>
</dbReference>
<evidence type="ECO:0000256" key="7">
    <source>
        <dbReference type="SAM" id="MobiDB-lite"/>
    </source>
</evidence>
<dbReference type="InterPro" id="IPR015421">
    <property type="entry name" value="PyrdxlP-dep_Trfase_major"/>
</dbReference>
<name>A0A7W8BPC0_9ACTN</name>
<dbReference type="GO" id="GO:0000271">
    <property type="term" value="P:polysaccharide biosynthetic process"/>
    <property type="evidence" value="ECO:0007669"/>
    <property type="project" value="TreeGrafter"/>
</dbReference>
<keyword evidence="3" id="KW-0808">Transferase</keyword>
<gene>
    <name evidence="8" type="ORF">FHS32_001921</name>
</gene>
<evidence type="ECO:0000256" key="4">
    <source>
        <dbReference type="ARBA" id="ARBA00022898"/>
    </source>
</evidence>
<dbReference type="SUPFAM" id="SSF53474">
    <property type="entry name" value="alpha/beta-Hydrolases"/>
    <property type="match status" value="1"/>
</dbReference>
<evidence type="ECO:0000313" key="9">
    <source>
        <dbReference type="Proteomes" id="UP000568022"/>
    </source>
</evidence>
<dbReference type="Pfam" id="PF01041">
    <property type="entry name" value="DegT_DnrJ_EryC1"/>
    <property type="match status" value="1"/>
</dbReference>
<dbReference type="EMBL" id="JACHJE010000004">
    <property type="protein sequence ID" value="MBB5125189.1"/>
    <property type="molecule type" value="Genomic_DNA"/>
</dbReference>
<evidence type="ECO:0000313" key="8">
    <source>
        <dbReference type="EMBL" id="MBB5125189.1"/>
    </source>
</evidence>
<dbReference type="AlphaFoldDB" id="A0A7W8BPC0"/>